<dbReference type="EMBL" id="OV121132">
    <property type="protein sequence ID" value="CAH0547609.1"/>
    <property type="molecule type" value="Genomic_DNA"/>
</dbReference>
<reference evidence="3" key="1">
    <citation type="submission" date="2021-12" db="EMBL/GenBank/DDBJ databases">
        <authorList>
            <person name="King R."/>
        </authorList>
    </citation>
    <scope>NUCLEOTIDE SEQUENCE</scope>
</reference>
<evidence type="ECO:0000256" key="1">
    <source>
        <dbReference type="SAM" id="Coils"/>
    </source>
</evidence>
<sequence>MVETLIFESPVQEEPESSPIPENGDINPFPEDQDQTEAEREKVRVKFFQQSKPQEVDLPNDHDPFTDPADFSIMATQVIMNESNHVVYNRTERPEQNSNNNYHNDNRYKQHHHSPTYSAKDEIFDALKNIQKILEKLQSEITFLKQREEKKNLLNNYYYDRNYLKANESADLNKIVDCMGSETNCVVVMKKCRTREKSTESGWDNPFRPGGDLSREADEIVELIKGGKPITPTPGAQSPPLPDNGDVVDANGRAPNLAEPKISPKKAAELNRSQNGNVAPKNESKAAPGAVDVQRGNVKPDGDASQVEHVTIKKKPKCKCCVIQ</sequence>
<dbReference type="AlphaFoldDB" id="A0A9P0ATH2"/>
<dbReference type="OrthoDB" id="6618101at2759"/>
<dbReference type="Proteomes" id="UP001154078">
    <property type="component" value="Chromosome 1"/>
</dbReference>
<evidence type="ECO:0000313" key="4">
    <source>
        <dbReference type="Proteomes" id="UP001154078"/>
    </source>
</evidence>
<proteinExistence type="predicted"/>
<evidence type="ECO:0000313" key="3">
    <source>
        <dbReference type="EMBL" id="CAH0547609.1"/>
    </source>
</evidence>
<evidence type="ECO:0000256" key="2">
    <source>
        <dbReference type="SAM" id="MobiDB-lite"/>
    </source>
</evidence>
<feature type="region of interest" description="Disordered" evidence="2">
    <location>
        <begin position="94"/>
        <end position="113"/>
    </location>
</feature>
<organism evidence="3 4">
    <name type="scientific">Brassicogethes aeneus</name>
    <name type="common">Rape pollen beetle</name>
    <name type="synonym">Meligethes aeneus</name>
    <dbReference type="NCBI Taxonomy" id="1431903"/>
    <lineage>
        <taxon>Eukaryota</taxon>
        <taxon>Metazoa</taxon>
        <taxon>Ecdysozoa</taxon>
        <taxon>Arthropoda</taxon>
        <taxon>Hexapoda</taxon>
        <taxon>Insecta</taxon>
        <taxon>Pterygota</taxon>
        <taxon>Neoptera</taxon>
        <taxon>Endopterygota</taxon>
        <taxon>Coleoptera</taxon>
        <taxon>Polyphaga</taxon>
        <taxon>Cucujiformia</taxon>
        <taxon>Nitidulidae</taxon>
        <taxon>Meligethinae</taxon>
        <taxon>Brassicogethes</taxon>
    </lineage>
</organism>
<name>A0A9P0ATH2_BRAAE</name>
<keyword evidence="1" id="KW-0175">Coiled coil</keyword>
<protein>
    <submittedName>
        <fullName evidence="3">Uncharacterized protein</fullName>
    </submittedName>
</protein>
<accession>A0A9P0ATH2</accession>
<feature type="coiled-coil region" evidence="1">
    <location>
        <begin position="120"/>
        <end position="154"/>
    </location>
</feature>
<feature type="region of interest" description="Disordered" evidence="2">
    <location>
        <begin position="1"/>
        <end position="41"/>
    </location>
</feature>
<gene>
    <name evidence="3" type="ORF">MELIAE_LOCUS1567</name>
</gene>
<feature type="region of interest" description="Disordered" evidence="2">
    <location>
        <begin position="226"/>
        <end position="307"/>
    </location>
</feature>
<keyword evidence="4" id="KW-1185">Reference proteome</keyword>